<accession>A0A850H342</accession>
<evidence type="ECO:0000256" key="1">
    <source>
        <dbReference type="SAM" id="Phobius"/>
    </source>
</evidence>
<feature type="transmembrane region" description="Helical" evidence="1">
    <location>
        <begin position="30"/>
        <end position="47"/>
    </location>
</feature>
<protein>
    <submittedName>
        <fullName evidence="2">Uncharacterized protein</fullName>
    </submittedName>
</protein>
<reference evidence="2 3" key="1">
    <citation type="submission" date="2020-06" db="EMBL/GenBank/DDBJ databases">
        <title>Altererythrobacter lutimaris sp. nov., a marine bacterium isolated from a tidal flat.</title>
        <authorList>
            <person name="Kim D."/>
            <person name="Yoo Y."/>
            <person name="Kim J.-J."/>
        </authorList>
    </citation>
    <scope>NUCLEOTIDE SEQUENCE [LARGE SCALE GENOMIC DNA]</scope>
    <source>
        <strain evidence="2 3">JGD-16</strain>
    </source>
</reference>
<dbReference type="RefSeq" id="WP_176271928.1">
    <property type="nucleotide sequence ID" value="NZ_JABWTA010000001.1"/>
</dbReference>
<dbReference type="Proteomes" id="UP000546031">
    <property type="component" value="Unassembled WGS sequence"/>
</dbReference>
<keyword evidence="1" id="KW-0812">Transmembrane</keyword>
<keyword evidence="1" id="KW-1133">Transmembrane helix</keyword>
<feature type="transmembrane region" description="Helical" evidence="1">
    <location>
        <begin position="96"/>
        <end position="115"/>
    </location>
</feature>
<dbReference type="AlphaFoldDB" id="A0A850H342"/>
<keyword evidence="1" id="KW-0472">Membrane</keyword>
<feature type="transmembrane region" description="Helical" evidence="1">
    <location>
        <begin position="59"/>
        <end position="80"/>
    </location>
</feature>
<dbReference type="EMBL" id="JABWTA010000001">
    <property type="protein sequence ID" value="NVE93567.1"/>
    <property type="molecule type" value="Genomic_DNA"/>
</dbReference>
<feature type="transmembrane region" description="Helical" evidence="1">
    <location>
        <begin position="7"/>
        <end position="24"/>
    </location>
</feature>
<name>A0A850H342_9SPHN</name>
<gene>
    <name evidence="2" type="ORF">HUO12_01500</name>
</gene>
<keyword evidence="3" id="KW-1185">Reference proteome</keyword>
<organism evidence="2 3">
    <name type="scientific">Altererythrobacter lutimaris</name>
    <dbReference type="NCBI Taxonomy" id="2743979"/>
    <lineage>
        <taxon>Bacteria</taxon>
        <taxon>Pseudomonadati</taxon>
        <taxon>Pseudomonadota</taxon>
        <taxon>Alphaproteobacteria</taxon>
        <taxon>Sphingomonadales</taxon>
        <taxon>Erythrobacteraceae</taxon>
        <taxon>Altererythrobacter</taxon>
    </lineage>
</organism>
<proteinExistence type="predicted"/>
<evidence type="ECO:0000313" key="2">
    <source>
        <dbReference type="EMBL" id="NVE93567.1"/>
    </source>
</evidence>
<evidence type="ECO:0000313" key="3">
    <source>
        <dbReference type="Proteomes" id="UP000546031"/>
    </source>
</evidence>
<comment type="caution">
    <text evidence="2">The sequence shown here is derived from an EMBL/GenBank/DDBJ whole genome shotgun (WGS) entry which is preliminary data.</text>
</comment>
<sequence length="122" mass="13256">MSKKALNFYLVLLASLILFALSPFAFLGGLLVALLLVVPFGFLLKALGFEVKGQTFDEYLAIAFFAVSLVLAVTALWQFYRAASAWDAKEFESGRASIASGATLITLPILVYLFYHALPGIT</sequence>